<evidence type="ECO:0000259" key="15">
    <source>
        <dbReference type="PROSITE" id="PS50851"/>
    </source>
</evidence>
<dbReference type="Pfam" id="PF01584">
    <property type="entry name" value="CheW"/>
    <property type="match status" value="1"/>
</dbReference>
<evidence type="ECO:0000256" key="11">
    <source>
        <dbReference type="SAM" id="Coils"/>
    </source>
</evidence>
<feature type="domain" description="HPt" evidence="16">
    <location>
        <begin position="1263"/>
        <end position="1367"/>
    </location>
</feature>
<evidence type="ECO:0000259" key="13">
    <source>
        <dbReference type="PROSITE" id="PS50109"/>
    </source>
</evidence>
<feature type="modified residue" description="Phosphohistidine" evidence="9">
    <location>
        <position position="1478"/>
    </location>
</feature>
<dbReference type="Pfam" id="PF01627">
    <property type="entry name" value="Hpt"/>
    <property type="match status" value="4"/>
</dbReference>
<dbReference type="PROSITE" id="PS50110">
    <property type="entry name" value="RESPONSE_REGULATORY"/>
    <property type="match status" value="1"/>
</dbReference>
<dbReference type="EMBL" id="QICN01000008">
    <property type="protein sequence ID" value="PXV66242.1"/>
    <property type="molecule type" value="Genomic_DNA"/>
</dbReference>
<dbReference type="Gene3D" id="2.30.30.40">
    <property type="entry name" value="SH3 Domains"/>
    <property type="match status" value="1"/>
</dbReference>
<accession>A0A318EAS8</accession>
<feature type="domain" description="Response regulatory" evidence="14">
    <location>
        <begin position="2107"/>
        <end position="2223"/>
    </location>
</feature>
<dbReference type="PROSITE" id="PS50109">
    <property type="entry name" value="HIS_KIN"/>
    <property type="match status" value="1"/>
</dbReference>
<dbReference type="GO" id="GO:0000155">
    <property type="term" value="F:phosphorelay sensor kinase activity"/>
    <property type="evidence" value="ECO:0007669"/>
    <property type="project" value="InterPro"/>
</dbReference>
<dbReference type="SMART" id="SM00387">
    <property type="entry name" value="HATPase_c"/>
    <property type="match status" value="1"/>
</dbReference>
<dbReference type="PROSITE" id="PS50894">
    <property type="entry name" value="HPT"/>
    <property type="match status" value="4"/>
</dbReference>
<keyword evidence="11" id="KW-0175">Coiled coil</keyword>
<feature type="domain" description="HPt" evidence="16">
    <location>
        <begin position="748"/>
        <end position="850"/>
    </location>
</feature>
<comment type="catalytic activity">
    <reaction evidence="1">
        <text>ATP + protein L-histidine = ADP + protein N-phospho-L-histidine.</text>
        <dbReference type="EC" id="2.7.13.3"/>
    </reaction>
</comment>
<evidence type="ECO:0000256" key="5">
    <source>
        <dbReference type="ARBA" id="ARBA00022679"/>
    </source>
</evidence>
<gene>
    <name evidence="17" type="ORF">C8D93_108217</name>
</gene>
<keyword evidence="18" id="KW-1185">Reference proteome</keyword>
<dbReference type="InterPro" id="IPR036061">
    <property type="entry name" value="CheW-like_dom_sf"/>
</dbReference>
<evidence type="ECO:0000256" key="4">
    <source>
        <dbReference type="ARBA" id="ARBA00022553"/>
    </source>
</evidence>
<dbReference type="SUPFAM" id="SSF52172">
    <property type="entry name" value="CheY-like"/>
    <property type="match status" value="1"/>
</dbReference>
<dbReference type="PROSITE" id="PS50851">
    <property type="entry name" value="CHEW"/>
    <property type="match status" value="1"/>
</dbReference>
<reference evidence="17 18" key="1">
    <citation type="submission" date="2018-04" db="EMBL/GenBank/DDBJ databases">
        <title>Genomic Encyclopedia of Type Strains, Phase IV (KMG-IV): sequencing the most valuable type-strain genomes for metagenomic binning, comparative biology and taxonomic classification.</title>
        <authorList>
            <person name="Goeker M."/>
        </authorList>
    </citation>
    <scope>NUCLEOTIDE SEQUENCE [LARGE SCALE GENOMIC DNA]</scope>
    <source>
        <strain evidence="17 18">DSM 104150</strain>
    </source>
</reference>
<dbReference type="InterPro" id="IPR058661">
    <property type="entry name" value="FimL_2nd"/>
</dbReference>
<dbReference type="GO" id="GO:0005737">
    <property type="term" value="C:cytoplasm"/>
    <property type="evidence" value="ECO:0007669"/>
    <property type="project" value="InterPro"/>
</dbReference>
<feature type="domain" description="HPt" evidence="16">
    <location>
        <begin position="1431"/>
        <end position="1541"/>
    </location>
</feature>
<dbReference type="InterPro" id="IPR008207">
    <property type="entry name" value="Sig_transdc_His_kin_Hpt_dom"/>
</dbReference>
<dbReference type="PANTHER" id="PTHR43395">
    <property type="entry name" value="SENSOR HISTIDINE KINASE CHEA"/>
    <property type="match status" value="1"/>
</dbReference>
<dbReference type="Pfam" id="PF00072">
    <property type="entry name" value="Response_reg"/>
    <property type="match status" value="1"/>
</dbReference>
<comment type="caution">
    <text evidence="17">The sequence shown here is derived from an EMBL/GenBank/DDBJ whole genome shotgun (WGS) entry which is preliminary data.</text>
</comment>
<evidence type="ECO:0000259" key="16">
    <source>
        <dbReference type="PROSITE" id="PS50894"/>
    </source>
</evidence>
<dbReference type="SMART" id="SM00260">
    <property type="entry name" value="CheW"/>
    <property type="match status" value="1"/>
</dbReference>
<evidence type="ECO:0000256" key="9">
    <source>
        <dbReference type="PROSITE-ProRule" id="PRU00110"/>
    </source>
</evidence>
<keyword evidence="6 17" id="KW-0418">Kinase</keyword>
<dbReference type="InterPro" id="IPR036890">
    <property type="entry name" value="HATPase_C_sf"/>
</dbReference>
<dbReference type="Gene3D" id="3.40.50.2300">
    <property type="match status" value="1"/>
</dbReference>
<dbReference type="InterPro" id="IPR003594">
    <property type="entry name" value="HATPase_dom"/>
</dbReference>
<feature type="modified residue" description="Phosphohistidine" evidence="9">
    <location>
        <position position="793"/>
    </location>
</feature>
<dbReference type="InterPro" id="IPR005467">
    <property type="entry name" value="His_kinase_dom"/>
</dbReference>
<evidence type="ECO:0000256" key="6">
    <source>
        <dbReference type="ARBA" id="ARBA00022777"/>
    </source>
</evidence>
<dbReference type="InterPro" id="IPR004105">
    <property type="entry name" value="CheA-like_dim"/>
</dbReference>
<dbReference type="SUPFAM" id="SSF47226">
    <property type="entry name" value="Histidine-containing phosphotransfer domain, HPT domain"/>
    <property type="match status" value="6"/>
</dbReference>
<feature type="region of interest" description="Disordered" evidence="12">
    <location>
        <begin position="1385"/>
        <end position="1415"/>
    </location>
</feature>
<dbReference type="InterPro" id="IPR036641">
    <property type="entry name" value="HPT_dom_sf"/>
</dbReference>
<feature type="domain" description="HPt" evidence="16">
    <location>
        <begin position="615"/>
        <end position="719"/>
    </location>
</feature>
<comment type="function">
    <text evidence="8">Involved in the transmission of sensory signals from the chemoreceptors to the flagellar motors. CheA is autophosphorylated; it can transfer its phosphate group to either CheB or CheY.</text>
</comment>
<evidence type="ECO:0000256" key="1">
    <source>
        <dbReference type="ARBA" id="ARBA00000085"/>
    </source>
</evidence>
<dbReference type="FunFam" id="3.30.565.10:FF:000016">
    <property type="entry name" value="Chemotaxis protein CheA, putative"/>
    <property type="match status" value="1"/>
</dbReference>
<dbReference type="EC" id="2.7.13.3" evidence="2"/>
<evidence type="ECO:0000313" key="17">
    <source>
        <dbReference type="EMBL" id="PXV66242.1"/>
    </source>
</evidence>
<dbReference type="SUPFAM" id="SSF55874">
    <property type="entry name" value="ATPase domain of HSP90 chaperone/DNA topoisomerase II/histidine kinase"/>
    <property type="match status" value="1"/>
</dbReference>
<dbReference type="Proteomes" id="UP000248330">
    <property type="component" value="Unassembled WGS sequence"/>
</dbReference>
<evidence type="ECO:0000256" key="12">
    <source>
        <dbReference type="SAM" id="MobiDB-lite"/>
    </source>
</evidence>
<dbReference type="CDD" id="cd17546">
    <property type="entry name" value="REC_hyHK_CKI1_RcsC-like"/>
    <property type="match status" value="1"/>
</dbReference>
<feature type="domain" description="Histidine kinase" evidence="13">
    <location>
        <begin position="1706"/>
        <end position="1939"/>
    </location>
</feature>
<dbReference type="SMART" id="SM01231">
    <property type="entry name" value="H-kinase_dim"/>
    <property type="match status" value="1"/>
</dbReference>
<dbReference type="SMART" id="SM00448">
    <property type="entry name" value="REC"/>
    <property type="match status" value="1"/>
</dbReference>
<feature type="modified residue" description="4-aspartylphosphate" evidence="10">
    <location>
        <position position="2156"/>
    </location>
</feature>
<feature type="domain" description="CheW-like" evidence="15">
    <location>
        <begin position="1941"/>
        <end position="2084"/>
    </location>
</feature>
<keyword evidence="7" id="KW-0902">Two-component regulatory system</keyword>
<dbReference type="PANTHER" id="PTHR43395:SF8">
    <property type="entry name" value="HISTIDINE KINASE"/>
    <property type="match status" value="1"/>
</dbReference>
<evidence type="ECO:0000313" key="18">
    <source>
        <dbReference type="Proteomes" id="UP000248330"/>
    </source>
</evidence>
<organism evidence="17 18">
    <name type="scientific">Sinimarinibacterium flocculans</name>
    <dbReference type="NCBI Taxonomy" id="985250"/>
    <lineage>
        <taxon>Bacteria</taxon>
        <taxon>Pseudomonadati</taxon>
        <taxon>Pseudomonadota</taxon>
        <taxon>Gammaproteobacteria</taxon>
        <taxon>Nevskiales</taxon>
        <taxon>Nevskiaceae</taxon>
        <taxon>Sinimarinibacterium</taxon>
    </lineage>
</organism>
<dbReference type="GO" id="GO:0006935">
    <property type="term" value="P:chemotaxis"/>
    <property type="evidence" value="ECO:0007669"/>
    <property type="project" value="InterPro"/>
</dbReference>
<evidence type="ECO:0000256" key="2">
    <source>
        <dbReference type="ARBA" id="ARBA00012438"/>
    </source>
</evidence>
<evidence type="ECO:0000256" key="10">
    <source>
        <dbReference type="PROSITE-ProRule" id="PRU00169"/>
    </source>
</evidence>
<feature type="region of interest" description="Disordered" evidence="12">
    <location>
        <begin position="1191"/>
        <end position="1246"/>
    </location>
</feature>
<dbReference type="SMART" id="SM00073">
    <property type="entry name" value="HPT"/>
    <property type="match status" value="4"/>
</dbReference>
<evidence type="ECO:0000256" key="8">
    <source>
        <dbReference type="ARBA" id="ARBA00035100"/>
    </source>
</evidence>
<dbReference type="PRINTS" id="PR00344">
    <property type="entry name" value="BCTRLSENSOR"/>
</dbReference>
<dbReference type="InterPro" id="IPR011006">
    <property type="entry name" value="CheY-like_superfamily"/>
</dbReference>
<evidence type="ECO:0000256" key="3">
    <source>
        <dbReference type="ARBA" id="ARBA00021495"/>
    </source>
</evidence>
<dbReference type="Gene3D" id="3.30.565.10">
    <property type="entry name" value="Histidine kinase-like ATPase, C-terminal domain"/>
    <property type="match status" value="1"/>
</dbReference>
<feature type="region of interest" description="Disordered" evidence="12">
    <location>
        <begin position="1070"/>
        <end position="1171"/>
    </location>
</feature>
<keyword evidence="5" id="KW-0808">Transferase</keyword>
<name>A0A318EAS8_9GAMM</name>
<feature type="modified residue" description="Phosphohistidine" evidence="9">
    <location>
        <position position="1310"/>
    </location>
</feature>
<dbReference type="Gene3D" id="1.20.120.160">
    <property type="entry name" value="HPT domain"/>
    <property type="match status" value="6"/>
</dbReference>
<dbReference type="CDD" id="cd00088">
    <property type="entry name" value="HPT"/>
    <property type="match status" value="4"/>
</dbReference>
<proteinExistence type="predicted"/>
<dbReference type="InterPro" id="IPR004358">
    <property type="entry name" value="Sig_transdc_His_kin-like_C"/>
</dbReference>
<dbReference type="InterPro" id="IPR051315">
    <property type="entry name" value="Bact_Chemotaxis_CheA"/>
</dbReference>
<protein>
    <recommendedName>
        <fullName evidence="3">Chemotaxis protein CheA</fullName>
        <ecNumber evidence="2">2.7.13.3</ecNumber>
    </recommendedName>
</protein>
<evidence type="ECO:0000259" key="14">
    <source>
        <dbReference type="PROSITE" id="PS50110"/>
    </source>
</evidence>
<sequence length="2228" mass="237854">MITGIHWVRGELDQSIARARTLIDHYAEGSGDPLQLQQAYVELHQVRGTAAMIECFGLAAVATEMTAGIQDLTQQRIAEPEALYGALLGATVQLSDYIHALADGMPDCALVMQPAVNELRLARGQPVLTESELFVSQLQTLGATLAPPQDATVQAGGAQQQAQRLLALFQASLVAWVRGGADAQTGAARTGKIAEQVAQHATHAAVHQLWRTAAAAIEAYLGRGIGNALELKRLFGRLAAQLKLLAASGEDAAAGQATDLALQLLFLVGRSTARGARVEALRKAFDLDDYLPSATTLEQMRRRIHGPNTALLAKVASEIRSEFTRVKDQIDLMVRTGDDGGERGRTVADGLVHIGRTLGALGLVRLQDVVARQAQRLREAPADEAQPALLMELATAILRVENDLEDALFRQMQLTDAAARELSEEVPAPRDLAEGRDALYREFLVNLARVKAAVDAYLRSGADTDLPPCVGLLEEIASGFEVLAQPQAADLCRRLARHLAAPGYTRLREEPAFADRYADAVAAIEYYIEAQRARLPGAARILADLGQRMDLLEQGGGLEAATSELGETIESATVESEEAGPDTTLRLEIPDVVPEATQELAPDALPAVAAQDEFAAGADPEIREIFLEEAAEVRQTLQSAYDGWSRDPKDRDALTTLRRAFHTLKGSGRTVGATEIGEFGWSLENMLNKCLDGSVAVTPGIVETVGQALGLLPELIDAFREARAVAQPDALATLLDHAREYAAGRAPAAAAEPDIAEVFREDVGEKLAAVERWLAGQGDGPADVDAEAVRAFHTLRGAARVVDAPALSELAGALEAYLDALREAHLPLDAEGLGLLREAVPQLARWVAEVGSTAVARQDATAMLQRLDALQSVIPQSAAQASADRQLTEIFTSEAFDLVSRIEEELRGWQQSPDSRRAAQELRVLSHTLLGAAQMSTCPAVAEVARALNRSFDGAAARNIVPDAAAFAVLLEVCEGLFQYLDRFRDGRLSEDDEHWAARVSGLGWAREQDAAVPATEAGGPPAAAADETVSLDDFDATLEVEAPLAGGEQAAPADEAPAIKGPEDLSLEDFDLTGEFGSDAVPPGEEPGTAPVAEQPQAGTLPEMPSAEPVPQTADDDVVELATEPGQEPVPGLDAESDLTPVSATEPAPEPEVAPDAAPEGAPDLEAEAEAEERGLIEFLDAAAADISLETPATPPSASDAGAAAVEPPPADASVDEPPTTIDLPTAESSLTESSPAEPSLAEPADDDAEHIAEMPPVDGGDAISDQELLAIFQGEAEELLEALDQGLAALERNPRQLAPLGEIKRVLHTFKGSARVSGLDTLGEVAHRLESLFEDLEVGTLVADTHFFARAHNAVDGLHLALDDLRRGVIPEPLTLLDELSQPLTSPAATPPVQDAPQASFAPPPPPAPPKMPAPAFVPPGAPAPAPLPDDFDVELAQTFAAEAEELMEILEEALPRWQALPGDYSPARDMLRVLHTYKGGARMAGLPVLGDAAHELESLIEGLEYAGELDAGALKVVEGAVTELRRYTDRLQRGQYAALLSGDDDADADAFVDEADATDDAMAAPAAAATPGDAAADAPAVVPAPAGMWDPQLFWRPEDEAEGLAAQRRETARVPVESLDRMLNEAGEISIYRSRMDEHNAAIQAQLDDMAQAIQRVRDQLRQLDAETDAQIAARGLTAGENPDRYAGEFDPLEMDRYTRMQELSRALNESVGDLAAVHGSLDQLASEATTILLQQGRINTEVQQGLMRTLMVPFSRQVARLQRVVQQTAAENGKRVEIGFEGAEAELDRNVLERMTAPLEHLLRNAVIHGIETPDARQSADKPATGKLTLALWREGSQLYMELADDGRGLDLDAIRQTAIRRGLMPADAEISADETAQFIFMPGFSTARQLTQDAGRGVGMDVVAAEVKQLGGNLELASEPGKGTRFKIRLPLTLAMSQSLLVGVGHEMYAAPLPSIEGITRIARDQLDAYLAESGPELEYGGQRYRVRHLADLLGVPREAGGEGKTAHAVLVRMPEGIGGSERHVAVIVDQLIGSREIVSKAVGPQISSIPGVSGATILADGRVVLILDIAALVQDRTRRTLRTQMAERVGEDVPAEAQRDTIMVVDDSITIRRVTERLLVKHGFAVVTAKDGLDAMAQLATERPAAILLDIEMPRADGFEVATFVRNNEVLAQTPILMITSRSGDKHRERAASIGVDRYLIKPYQEDQLLGELQAVLQERRS</sequence>
<dbReference type="Pfam" id="PF26379">
    <property type="entry name" value="FimL_2nd"/>
    <property type="match status" value="1"/>
</dbReference>
<feature type="compositionally biased region" description="Pro residues" evidence="12">
    <location>
        <begin position="1404"/>
        <end position="1415"/>
    </location>
</feature>
<dbReference type="InterPro" id="IPR001789">
    <property type="entry name" value="Sig_transdc_resp-reg_receiver"/>
</dbReference>
<dbReference type="Pfam" id="PF02518">
    <property type="entry name" value="HATPase_c"/>
    <property type="match status" value="1"/>
</dbReference>
<feature type="coiled-coil region" evidence="11">
    <location>
        <begin position="1639"/>
        <end position="1670"/>
    </location>
</feature>
<dbReference type="SUPFAM" id="SSF50341">
    <property type="entry name" value="CheW-like"/>
    <property type="match status" value="1"/>
</dbReference>
<evidence type="ECO:0000256" key="7">
    <source>
        <dbReference type="ARBA" id="ARBA00023012"/>
    </source>
</evidence>
<keyword evidence="4 10" id="KW-0597">Phosphoprotein</keyword>
<feature type="modified residue" description="Phosphohistidine" evidence="9">
    <location>
        <position position="662"/>
    </location>
</feature>
<feature type="compositionally biased region" description="Polar residues" evidence="12">
    <location>
        <begin position="1228"/>
        <end position="1238"/>
    </location>
</feature>
<dbReference type="InterPro" id="IPR002545">
    <property type="entry name" value="CheW-lke_dom"/>
</dbReference>